<feature type="signal peptide" evidence="1">
    <location>
        <begin position="1"/>
        <end position="24"/>
    </location>
</feature>
<organism evidence="2 3">
    <name type="scientific">Azonexus hydrophilus</name>
    <dbReference type="NCBI Taxonomy" id="418702"/>
    <lineage>
        <taxon>Bacteria</taxon>
        <taxon>Pseudomonadati</taxon>
        <taxon>Pseudomonadota</taxon>
        <taxon>Betaproteobacteria</taxon>
        <taxon>Rhodocyclales</taxon>
        <taxon>Azonexaceae</taxon>
        <taxon>Azonexus</taxon>
    </lineage>
</organism>
<sequence>MKKVCLIVCVILSLFGTTGCSTLADAKAAKGTGSSRVYDKPYEEVWNATLTVVKASGLSLVNDDKARGQILAQNGISAFSYGENVAIFVEEVQGKVQTRVEVVNKRAMSTNVFAADWESRLLSALDKQL</sequence>
<name>A0ABZ2XF83_9RHOO</name>
<dbReference type="Proteomes" id="UP001479520">
    <property type="component" value="Chromosome"/>
</dbReference>
<evidence type="ECO:0008006" key="4">
    <source>
        <dbReference type="Google" id="ProtNLM"/>
    </source>
</evidence>
<protein>
    <recommendedName>
        <fullName evidence="4">DUF4136 domain-containing protein</fullName>
    </recommendedName>
</protein>
<evidence type="ECO:0000313" key="3">
    <source>
        <dbReference type="Proteomes" id="UP001479520"/>
    </source>
</evidence>
<dbReference type="RefSeq" id="WP_157272509.1">
    <property type="nucleotide sequence ID" value="NZ_CP151406.1"/>
</dbReference>
<feature type="chain" id="PRO_5045978040" description="DUF4136 domain-containing protein" evidence="1">
    <location>
        <begin position="25"/>
        <end position="129"/>
    </location>
</feature>
<keyword evidence="3" id="KW-1185">Reference proteome</keyword>
<reference evidence="2 3" key="1">
    <citation type="submission" date="2024-04" db="EMBL/GenBank/DDBJ databases">
        <title>Dissimilatory iodate-reducing microorganisms contribute to the enrichment of iodine in groundwater.</title>
        <authorList>
            <person name="Jiang Z."/>
        </authorList>
    </citation>
    <scope>NUCLEOTIDE SEQUENCE [LARGE SCALE GENOMIC DNA]</scope>
    <source>
        <strain evidence="2 3">NCP973</strain>
    </source>
</reference>
<dbReference type="PROSITE" id="PS51257">
    <property type="entry name" value="PROKAR_LIPOPROTEIN"/>
    <property type="match status" value="1"/>
</dbReference>
<keyword evidence="1" id="KW-0732">Signal</keyword>
<evidence type="ECO:0000256" key="1">
    <source>
        <dbReference type="SAM" id="SignalP"/>
    </source>
</evidence>
<proteinExistence type="predicted"/>
<dbReference type="EMBL" id="CP151406">
    <property type="protein sequence ID" value="WZJ20818.1"/>
    <property type="molecule type" value="Genomic_DNA"/>
</dbReference>
<gene>
    <name evidence="2" type="ORF">AADV58_12805</name>
</gene>
<evidence type="ECO:0000313" key="2">
    <source>
        <dbReference type="EMBL" id="WZJ20818.1"/>
    </source>
</evidence>
<accession>A0ABZ2XF83</accession>